<evidence type="ECO:0000256" key="6">
    <source>
        <dbReference type="SAM" id="Phobius"/>
    </source>
</evidence>
<feature type="transmembrane region" description="Helical" evidence="6">
    <location>
        <begin position="384"/>
        <end position="404"/>
    </location>
</feature>
<accession>A0A844YGW6</accession>
<dbReference type="GO" id="GO:0005886">
    <property type="term" value="C:plasma membrane"/>
    <property type="evidence" value="ECO:0007669"/>
    <property type="project" value="UniProtKB-SubCell"/>
</dbReference>
<evidence type="ECO:0000313" key="8">
    <source>
        <dbReference type="Proteomes" id="UP000445582"/>
    </source>
</evidence>
<feature type="transmembrane region" description="Helical" evidence="6">
    <location>
        <begin position="78"/>
        <end position="100"/>
    </location>
</feature>
<evidence type="ECO:0000256" key="4">
    <source>
        <dbReference type="ARBA" id="ARBA00022989"/>
    </source>
</evidence>
<comment type="subcellular location">
    <subcellularLocation>
        <location evidence="1">Cell membrane</location>
        <topology evidence="1">Multi-pass membrane protein</topology>
    </subcellularLocation>
</comment>
<comment type="caution">
    <text evidence="7">The sequence shown here is derived from an EMBL/GenBank/DDBJ whole genome shotgun (WGS) entry which is preliminary data.</text>
</comment>
<dbReference type="RefSeq" id="WP_160672862.1">
    <property type="nucleotide sequence ID" value="NZ_WTYN01000001.1"/>
</dbReference>
<organism evidence="7 8">
    <name type="scientific">Qipengyuania oceanensis</name>
    <dbReference type="NCBI Taxonomy" id="1463597"/>
    <lineage>
        <taxon>Bacteria</taxon>
        <taxon>Pseudomonadati</taxon>
        <taxon>Pseudomonadota</taxon>
        <taxon>Alphaproteobacteria</taxon>
        <taxon>Sphingomonadales</taxon>
        <taxon>Erythrobacteraceae</taxon>
        <taxon>Qipengyuania</taxon>
    </lineage>
</organism>
<sequence>MNRLFRNIGWLLGGRGVNAALSLVYLALATRTLGLEGFGHFALIVALGQTVTGLANFQTWQFVVRWGAGPDGPGEATGFAIALDLLSVALGSILAAGLVWSAQFWLPLPKDLLWMAFFYCLVMLISIRTTPTGLLRLRFQYGRATFAEAVLPIVRAIGAVLAALYMPTVLGFIITWAVAEMAVAAAMWAVAAQHERIDLSQISFRRIPRDHPGAWRFVWATNMTGSLSVGSKQVMILLVGAIGGEALAGAFRVASQLGQALVSLAQTISKAIYPELVHAQEGAQAIARRMANIALIGGALAVLAAIFFGRPAIALVAGPEFRSAYWPMIILAIAGAIELVGASLESLLVSAGRAGTAFIVRAIPTALAFALLGTAMGWMGLKGAAFTVMGSSALAVMGFWAAILSMQQIRIVVEPPEGEPPPILDEDRAA</sequence>
<reference evidence="7 8" key="1">
    <citation type="submission" date="2019-12" db="EMBL/GenBank/DDBJ databases">
        <title>Genomic-based taxomic classification of the family Erythrobacteraceae.</title>
        <authorList>
            <person name="Xu L."/>
        </authorList>
    </citation>
    <scope>NUCLEOTIDE SEQUENCE [LARGE SCALE GENOMIC DNA]</scope>
    <source>
        <strain evidence="7 8">MCCC 1A09965</strain>
    </source>
</reference>
<dbReference type="Pfam" id="PF01943">
    <property type="entry name" value="Polysacc_synt"/>
    <property type="match status" value="1"/>
</dbReference>
<dbReference type="Proteomes" id="UP000445582">
    <property type="component" value="Unassembled WGS sequence"/>
</dbReference>
<keyword evidence="4 6" id="KW-1133">Transmembrane helix</keyword>
<feature type="transmembrane region" description="Helical" evidence="6">
    <location>
        <begin position="112"/>
        <end position="134"/>
    </location>
</feature>
<evidence type="ECO:0000256" key="3">
    <source>
        <dbReference type="ARBA" id="ARBA00022692"/>
    </source>
</evidence>
<feature type="transmembrane region" description="Helical" evidence="6">
    <location>
        <begin position="356"/>
        <end position="378"/>
    </location>
</feature>
<evidence type="ECO:0000313" key="7">
    <source>
        <dbReference type="EMBL" id="MXO62579.1"/>
    </source>
</evidence>
<evidence type="ECO:0000256" key="1">
    <source>
        <dbReference type="ARBA" id="ARBA00004651"/>
    </source>
</evidence>
<keyword evidence="5 6" id="KW-0472">Membrane</keyword>
<dbReference type="AlphaFoldDB" id="A0A844YGW6"/>
<feature type="transmembrane region" description="Helical" evidence="6">
    <location>
        <begin position="7"/>
        <end position="26"/>
    </location>
</feature>
<gene>
    <name evidence="7" type="ORF">GRI48_06095</name>
</gene>
<evidence type="ECO:0000256" key="5">
    <source>
        <dbReference type="ARBA" id="ARBA00023136"/>
    </source>
</evidence>
<feature type="transmembrane region" description="Helical" evidence="6">
    <location>
        <begin position="38"/>
        <end position="57"/>
    </location>
</feature>
<dbReference type="InterPro" id="IPR002797">
    <property type="entry name" value="Polysacc_synth"/>
</dbReference>
<protein>
    <submittedName>
        <fullName evidence="7">Oligosaccharide flippase family protein</fullName>
    </submittedName>
</protein>
<dbReference type="EMBL" id="WTYN01000001">
    <property type="protein sequence ID" value="MXO62579.1"/>
    <property type="molecule type" value="Genomic_DNA"/>
</dbReference>
<evidence type="ECO:0000256" key="2">
    <source>
        <dbReference type="ARBA" id="ARBA00022475"/>
    </source>
</evidence>
<proteinExistence type="predicted"/>
<dbReference type="OrthoDB" id="493991at2"/>
<dbReference type="PANTHER" id="PTHR30250">
    <property type="entry name" value="PST FAMILY PREDICTED COLANIC ACID TRANSPORTER"/>
    <property type="match status" value="1"/>
</dbReference>
<keyword evidence="3 6" id="KW-0812">Transmembrane</keyword>
<name>A0A844YGW6_9SPHN</name>
<keyword evidence="8" id="KW-1185">Reference proteome</keyword>
<feature type="transmembrane region" description="Helical" evidence="6">
    <location>
        <begin position="293"/>
        <end position="318"/>
    </location>
</feature>
<dbReference type="PANTHER" id="PTHR30250:SF31">
    <property type="entry name" value="INNER MEMBRANE PROTEIN YGHQ"/>
    <property type="match status" value="1"/>
</dbReference>
<feature type="transmembrane region" description="Helical" evidence="6">
    <location>
        <begin position="324"/>
        <end position="344"/>
    </location>
</feature>
<dbReference type="InterPro" id="IPR050833">
    <property type="entry name" value="Poly_Biosynth_Transport"/>
</dbReference>
<keyword evidence="2" id="KW-1003">Cell membrane</keyword>